<dbReference type="InterPro" id="IPR023772">
    <property type="entry name" value="DNA-bd_HTH_TetR-type_CS"/>
</dbReference>
<dbReference type="Gene3D" id="1.10.357.10">
    <property type="entry name" value="Tetracycline Repressor, domain 2"/>
    <property type="match status" value="1"/>
</dbReference>
<evidence type="ECO:0000256" key="2">
    <source>
        <dbReference type="PROSITE-ProRule" id="PRU00335"/>
    </source>
</evidence>
<accession>A0ABS3I1R3</accession>
<evidence type="ECO:0000256" key="1">
    <source>
        <dbReference type="ARBA" id="ARBA00023125"/>
    </source>
</evidence>
<feature type="domain" description="HTH tetR-type" evidence="3">
    <location>
        <begin position="9"/>
        <end position="70"/>
    </location>
</feature>
<comment type="caution">
    <text evidence="4">The sequence shown here is derived from an EMBL/GenBank/DDBJ whole genome shotgun (WGS) entry which is preliminary data.</text>
</comment>
<keyword evidence="1 2" id="KW-0238">DNA-binding</keyword>
<evidence type="ECO:0000259" key="3">
    <source>
        <dbReference type="PROSITE" id="PS50977"/>
    </source>
</evidence>
<dbReference type="InterPro" id="IPR050624">
    <property type="entry name" value="HTH-type_Tx_Regulator"/>
</dbReference>
<sequence length="198" mass="23247">MNGFEKRTEEKKKQIVEATFEIINSENGLVALTIDEVIARASVSKATVFKYFGNKEALIYQVFFEFMDELKDSAKKIMEQNLSFEETLIKMSENKINYLKQVNQQFYLDLMAYYTKKSNQRFSEMMDEYTKESLDMMLDLFHRGRKEGKVDLKYSDEFLLLYFQAMIEGISKPAIYSKLLPYTAEWTELLLKGISPSN</sequence>
<dbReference type="RefSeq" id="WP_206899350.1">
    <property type="nucleotide sequence ID" value="NZ_JAFLWI010000016.1"/>
</dbReference>
<dbReference type="InterPro" id="IPR001647">
    <property type="entry name" value="HTH_TetR"/>
</dbReference>
<dbReference type="PANTHER" id="PTHR43479">
    <property type="entry name" value="ACREF/ENVCD OPERON REPRESSOR-RELATED"/>
    <property type="match status" value="1"/>
</dbReference>
<dbReference type="PANTHER" id="PTHR43479:SF11">
    <property type="entry name" value="ACREF_ENVCD OPERON REPRESSOR-RELATED"/>
    <property type="match status" value="1"/>
</dbReference>
<organism evidence="4 5">
    <name type="scientific">Candidatus Enterococcus courvalinii</name>
    <dbReference type="NCBI Taxonomy" id="2815329"/>
    <lineage>
        <taxon>Bacteria</taxon>
        <taxon>Bacillati</taxon>
        <taxon>Bacillota</taxon>
        <taxon>Bacilli</taxon>
        <taxon>Lactobacillales</taxon>
        <taxon>Enterococcaceae</taxon>
        <taxon>Enterococcus</taxon>
    </lineage>
</organism>
<evidence type="ECO:0000313" key="4">
    <source>
        <dbReference type="EMBL" id="MBO0482654.1"/>
    </source>
</evidence>
<gene>
    <name evidence="4" type="ORF">JZO71_09985</name>
</gene>
<dbReference type="PROSITE" id="PS01081">
    <property type="entry name" value="HTH_TETR_1"/>
    <property type="match status" value="1"/>
</dbReference>
<dbReference type="PROSITE" id="PS50977">
    <property type="entry name" value="HTH_TETR_2"/>
    <property type="match status" value="1"/>
</dbReference>
<feature type="DNA-binding region" description="H-T-H motif" evidence="2">
    <location>
        <begin position="33"/>
        <end position="52"/>
    </location>
</feature>
<reference evidence="4 5" key="1">
    <citation type="submission" date="2021-03" db="EMBL/GenBank/DDBJ databases">
        <title>Enterococcal diversity collection.</title>
        <authorList>
            <person name="Gilmore M.S."/>
            <person name="Schwartzman J."/>
            <person name="Van Tyne D."/>
            <person name="Martin M."/>
            <person name="Earl A.M."/>
            <person name="Manson A.L."/>
            <person name="Straub T."/>
            <person name="Salamzade R."/>
            <person name="Saavedra J."/>
            <person name="Lebreton F."/>
            <person name="Prichula J."/>
            <person name="Schaufler K."/>
            <person name="Gaca A."/>
            <person name="Sgardioli B."/>
            <person name="Wagenaar J."/>
            <person name="Strong T."/>
        </authorList>
    </citation>
    <scope>NUCLEOTIDE SEQUENCE [LARGE SCALE GENOMIC DNA]</scope>
    <source>
        <strain evidence="4 5">MSG2901</strain>
    </source>
</reference>
<evidence type="ECO:0000313" key="5">
    <source>
        <dbReference type="Proteomes" id="UP000664832"/>
    </source>
</evidence>
<proteinExistence type="predicted"/>
<dbReference type="SUPFAM" id="SSF46689">
    <property type="entry name" value="Homeodomain-like"/>
    <property type="match status" value="1"/>
</dbReference>
<dbReference type="Gene3D" id="1.10.10.60">
    <property type="entry name" value="Homeodomain-like"/>
    <property type="match status" value="1"/>
</dbReference>
<dbReference type="Proteomes" id="UP000664832">
    <property type="component" value="Unassembled WGS sequence"/>
</dbReference>
<name>A0ABS3I1R3_9ENTE</name>
<dbReference type="Pfam" id="PF00440">
    <property type="entry name" value="TetR_N"/>
    <property type="match status" value="1"/>
</dbReference>
<dbReference type="EMBL" id="JAFLWI010000016">
    <property type="protein sequence ID" value="MBO0482654.1"/>
    <property type="molecule type" value="Genomic_DNA"/>
</dbReference>
<dbReference type="InterPro" id="IPR009057">
    <property type="entry name" value="Homeodomain-like_sf"/>
</dbReference>
<protein>
    <submittedName>
        <fullName evidence="4">TetR/AcrR family transcriptional regulator</fullName>
    </submittedName>
</protein>
<keyword evidence="5" id="KW-1185">Reference proteome</keyword>